<dbReference type="Pfam" id="PF00583">
    <property type="entry name" value="Acetyltransf_1"/>
    <property type="match status" value="1"/>
</dbReference>
<feature type="region of interest" description="Disordered" evidence="4">
    <location>
        <begin position="363"/>
        <end position="385"/>
    </location>
</feature>
<evidence type="ECO:0000256" key="1">
    <source>
        <dbReference type="ARBA" id="ARBA00022723"/>
    </source>
</evidence>
<dbReference type="SMART" id="SM00249">
    <property type="entry name" value="PHD"/>
    <property type="match status" value="1"/>
</dbReference>
<feature type="region of interest" description="Disordered" evidence="4">
    <location>
        <begin position="398"/>
        <end position="435"/>
    </location>
</feature>
<feature type="compositionally biased region" description="Polar residues" evidence="4">
    <location>
        <begin position="401"/>
        <end position="412"/>
    </location>
</feature>
<accession>A0A9W8G4C4</accession>
<protein>
    <recommendedName>
        <fullName evidence="5">N-acetyltransferase domain-containing protein</fullName>
    </recommendedName>
</protein>
<feature type="compositionally biased region" description="Basic residues" evidence="4">
    <location>
        <begin position="230"/>
        <end position="241"/>
    </location>
</feature>
<evidence type="ECO:0000256" key="4">
    <source>
        <dbReference type="SAM" id="MobiDB-lite"/>
    </source>
</evidence>
<dbReference type="InterPro" id="IPR011011">
    <property type="entry name" value="Znf_FYVE_PHD"/>
</dbReference>
<evidence type="ECO:0000313" key="6">
    <source>
        <dbReference type="EMBL" id="KAJ2671096.1"/>
    </source>
</evidence>
<dbReference type="Proteomes" id="UP001151518">
    <property type="component" value="Unassembled WGS sequence"/>
</dbReference>
<reference evidence="6" key="1">
    <citation type="submission" date="2022-07" db="EMBL/GenBank/DDBJ databases">
        <title>Phylogenomic reconstructions and comparative analyses of Kickxellomycotina fungi.</title>
        <authorList>
            <person name="Reynolds N.K."/>
            <person name="Stajich J.E."/>
            <person name="Barry K."/>
            <person name="Grigoriev I.V."/>
            <person name="Crous P."/>
            <person name="Smith M.E."/>
        </authorList>
    </citation>
    <scope>NUCLEOTIDE SEQUENCE</scope>
    <source>
        <strain evidence="6">NRRL 3115</strain>
    </source>
</reference>
<comment type="caution">
    <text evidence="6">The sequence shown here is derived from an EMBL/GenBank/DDBJ whole genome shotgun (WGS) entry which is preliminary data.</text>
</comment>
<name>A0A9W8G4C4_9FUNG</name>
<feature type="region of interest" description="Disordered" evidence="4">
    <location>
        <begin position="291"/>
        <end position="336"/>
    </location>
</feature>
<feature type="region of interest" description="Disordered" evidence="4">
    <location>
        <begin position="178"/>
        <end position="213"/>
    </location>
</feature>
<dbReference type="InterPro" id="IPR019786">
    <property type="entry name" value="Zinc_finger_PHD-type_CS"/>
</dbReference>
<feature type="compositionally biased region" description="Low complexity" evidence="4">
    <location>
        <begin position="298"/>
        <end position="309"/>
    </location>
</feature>
<evidence type="ECO:0000313" key="7">
    <source>
        <dbReference type="Proteomes" id="UP001151518"/>
    </source>
</evidence>
<dbReference type="InterPro" id="IPR001965">
    <property type="entry name" value="Znf_PHD"/>
</dbReference>
<dbReference type="InterPro" id="IPR000182">
    <property type="entry name" value="GNAT_dom"/>
</dbReference>
<keyword evidence="1" id="KW-0479">Metal-binding</keyword>
<dbReference type="AlphaFoldDB" id="A0A9W8G4C4"/>
<proteinExistence type="predicted"/>
<feature type="region of interest" description="Disordered" evidence="4">
    <location>
        <begin position="230"/>
        <end position="275"/>
    </location>
</feature>
<feature type="compositionally biased region" description="Basic and acidic residues" evidence="4">
    <location>
        <begin position="184"/>
        <end position="207"/>
    </location>
</feature>
<feature type="domain" description="N-acetyltransferase" evidence="5">
    <location>
        <begin position="729"/>
        <end position="869"/>
    </location>
</feature>
<dbReference type="GO" id="GO:0016747">
    <property type="term" value="F:acyltransferase activity, transferring groups other than amino-acyl groups"/>
    <property type="evidence" value="ECO:0007669"/>
    <property type="project" value="InterPro"/>
</dbReference>
<dbReference type="SUPFAM" id="SSF55729">
    <property type="entry name" value="Acyl-CoA N-acyltransferases (Nat)"/>
    <property type="match status" value="1"/>
</dbReference>
<gene>
    <name evidence="6" type="ORF">GGI25_005618</name>
</gene>
<dbReference type="Gene3D" id="3.90.980.20">
    <property type="match status" value="1"/>
</dbReference>
<dbReference type="InterPro" id="IPR016181">
    <property type="entry name" value="Acyl_CoA_acyltransferase"/>
</dbReference>
<evidence type="ECO:0000256" key="3">
    <source>
        <dbReference type="ARBA" id="ARBA00022833"/>
    </source>
</evidence>
<dbReference type="OrthoDB" id="4080456at2759"/>
<keyword evidence="3" id="KW-0862">Zinc</keyword>
<keyword evidence="2" id="KW-0863">Zinc-finger</keyword>
<dbReference type="PROSITE" id="PS01359">
    <property type="entry name" value="ZF_PHD_1"/>
    <property type="match status" value="1"/>
</dbReference>
<sequence length="869" mass="99133">MAKRFKYDLDALEWDDEHKCNKEATYCYCGMDYNEDETMLRCAECKQLFHWDCVNCLKTKPLKGDSFYRFKCNVCSDSGEEEYERDTLSWVQVIYLTLYHLIKTQPDKKYFRWRENICATVGEHWEGLFPDKSKTATWQNTVAGCLSTHNVLFKSGFDDTQQTGNWTLHQAVEPSKVQFKGPTKARDMDKSAVKRERTRKNTEKTARPTENVTDAEKEILEVLNESKAAAKNRRGTVRHRVSFSDDEDETGGNGNASKRARSKRRQGATKALEMDTDLMQSFELYTRLEKQRLGQQDSPSASETPTESTQAKDAVVPASETKDSKPVTEPSISLSETKNADIAEALDGYYLEDDVKSISSLSSWTTDSELEDILSSSNEEDEKSAKALVTDLEAEELHPNADSQSANLQQQRQKTHPVDETMEADGNGESGDRVESDISATRLQLTEESKKGTVESKALTTLGWTHLGKEPHELLATQADFSMGKSPQMMDERAQWDVYARVGMSKAALGKAAARRLQRRLQLRRFKRMLGLQVFDIDEAVKKCMRRRQRVWRAREIDKRVADIVGEREELLSTGEIGQNGEHGQQQRGCQEMAGASAEPLIQDNAQQRNGDMGDGDADSKEGNVMKVTPYEHSFASRLLGRAVLRESLTFAVARVSPYHGRLLRPYIWRDWIQQPDKKSAETAETAETMAGPAMLWVLRDIRLRQHRIFDKLRLAEDVETHQAASESIDYVYFQAEHVEQVNEVLRRTFWEGVDVKEALMYPEFTVVALYRRVVVGCAFLTPDAYLTYIAVRAGWEGAGLAKFMLYHLTQTVPTKDITLHVSANNLAMILYQQFGFKAEKYVVDFYKAYLPESSRQNRNAFFMRLRRH</sequence>
<dbReference type="EMBL" id="JANBTW010000110">
    <property type="protein sequence ID" value="KAJ2671096.1"/>
    <property type="molecule type" value="Genomic_DNA"/>
</dbReference>
<evidence type="ECO:0000259" key="5">
    <source>
        <dbReference type="PROSITE" id="PS51186"/>
    </source>
</evidence>
<dbReference type="PROSITE" id="PS51186">
    <property type="entry name" value="GNAT"/>
    <property type="match status" value="1"/>
</dbReference>
<evidence type="ECO:0000256" key="2">
    <source>
        <dbReference type="ARBA" id="ARBA00022771"/>
    </source>
</evidence>
<feature type="compositionally biased region" description="Acidic residues" evidence="4">
    <location>
        <begin position="368"/>
        <end position="382"/>
    </location>
</feature>
<dbReference type="InterPro" id="IPR049455">
    <property type="entry name" value="ASH2-like_PHD"/>
</dbReference>
<organism evidence="6 7">
    <name type="scientific">Coemansia spiralis</name>
    <dbReference type="NCBI Taxonomy" id="417178"/>
    <lineage>
        <taxon>Eukaryota</taxon>
        <taxon>Fungi</taxon>
        <taxon>Fungi incertae sedis</taxon>
        <taxon>Zoopagomycota</taxon>
        <taxon>Kickxellomycotina</taxon>
        <taxon>Kickxellomycetes</taxon>
        <taxon>Kickxellales</taxon>
        <taxon>Kickxellaceae</taxon>
        <taxon>Coemansia</taxon>
    </lineage>
</organism>
<dbReference type="Pfam" id="PF21257">
    <property type="entry name" value="PHD_ash2p_like"/>
    <property type="match status" value="1"/>
</dbReference>
<dbReference type="GO" id="GO:0008270">
    <property type="term" value="F:zinc ion binding"/>
    <property type="evidence" value="ECO:0007669"/>
    <property type="project" value="UniProtKB-KW"/>
</dbReference>
<dbReference type="Gene3D" id="3.40.630.30">
    <property type="match status" value="1"/>
</dbReference>
<feature type="compositionally biased region" description="Basic residues" evidence="4">
    <location>
        <begin position="258"/>
        <end position="267"/>
    </location>
</feature>
<dbReference type="SUPFAM" id="SSF57903">
    <property type="entry name" value="FYVE/PHD zinc finger"/>
    <property type="match status" value="1"/>
</dbReference>